<reference evidence="1 2" key="1">
    <citation type="submission" date="2020-01" db="EMBL/GenBank/DDBJ databases">
        <title>Insect and environment-associated Actinomycetes.</title>
        <authorList>
            <person name="Currrie C."/>
            <person name="Chevrette M."/>
            <person name="Carlson C."/>
            <person name="Stubbendieck R."/>
            <person name="Wendt-Pienkowski E."/>
        </authorList>
    </citation>
    <scope>NUCLEOTIDE SEQUENCE [LARGE SCALE GENOMIC DNA]</scope>
    <source>
        <strain evidence="1 2">SID8189</strain>
    </source>
</reference>
<dbReference type="GO" id="GO:0051073">
    <property type="term" value="F:adenosylcobinamide-GDP ribazoletransferase activity"/>
    <property type="evidence" value="ECO:0007669"/>
    <property type="project" value="InterPro"/>
</dbReference>
<protein>
    <submittedName>
        <fullName evidence="1">Adenosylcobinamide-GDP ribazoletransferase</fullName>
    </submittedName>
</protein>
<evidence type="ECO:0000313" key="2">
    <source>
        <dbReference type="Proteomes" id="UP000471745"/>
    </source>
</evidence>
<organism evidence="1 2">
    <name type="scientific">Actinospica acidiphila</name>
    <dbReference type="NCBI Taxonomy" id="304899"/>
    <lineage>
        <taxon>Bacteria</taxon>
        <taxon>Bacillati</taxon>
        <taxon>Actinomycetota</taxon>
        <taxon>Actinomycetes</taxon>
        <taxon>Catenulisporales</taxon>
        <taxon>Actinospicaceae</taxon>
        <taxon>Actinospica</taxon>
    </lineage>
</organism>
<feature type="non-terminal residue" evidence="1">
    <location>
        <position position="1"/>
    </location>
</feature>
<gene>
    <name evidence="1" type="ORF">G3I18_04970</name>
</gene>
<dbReference type="GO" id="GO:0008818">
    <property type="term" value="F:cobalamin 5'-phosphate synthase activity"/>
    <property type="evidence" value="ECO:0007669"/>
    <property type="project" value="InterPro"/>
</dbReference>
<accession>A0A9X5HAT0</accession>
<dbReference type="InterPro" id="IPR003805">
    <property type="entry name" value="CobS"/>
</dbReference>
<keyword evidence="2" id="KW-1185">Reference proteome</keyword>
<sequence length="50" mass="4903">RAGLAVVAAAGAAELLLRRCVRRFGGVTGDVFGGVAETAATTALVVMSLG</sequence>
<evidence type="ECO:0000313" key="1">
    <source>
        <dbReference type="EMBL" id="NEC47930.1"/>
    </source>
</evidence>
<name>A0A9X5HAT0_9ACTN</name>
<dbReference type="Proteomes" id="UP000471745">
    <property type="component" value="Unassembled WGS sequence"/>
</dbReference>
<dbReference type="AlphaFoldDB" id="A0A9X5HAT0"/>
<comment type="caution">
    <text evidence="1">The sequence shown here is derived from an EMBL/GenBank/DDBJ whole genome shotgun (WGS) entry which is preliminary data.</text>
</comment>
<dbReference type="EMBL" id="JAAGNA010000171">
    <property type="protein sequence ID" value="NEC47930.1"/>
    <property type="molecule type" value="Genomic_DNA"/>
</dbReference>
<dbReference type="Pfam" id="PF02654">
    <property type="entry name" value="CobS"/>
    <property type="match status" value="1"/>
</dbReference>
<proteinExistence type="predicted"/>